<evidence type="ECO:0000313" key="2">
    <source>
        <dbReference type="Proteomes" id="UP000182063"/>
    </source>
</evidence>
<sequence length="125" mass="13677">MVIAGLALMMAVEAVRPYEDMKLYGATISCVEVVNAFDNPNARFDQSVFYAWINGLLSGMNMAAISLHRGNVYSGPSDGPVKMIVEHCRSHPLDRMTDGLTVALEAIVTKRLKEMGRSQGTAQEK</sequence>
<dbReference type="AlphaFoldDB" id="A0A1L3ZY50"/>
<keyword evidence="2" id="KW-1185">Reference proteome</keyword>
<reference evidence="2" key="1">
    <citation type="submission" date="2016-11" db="EMBL/GenBank/DDBJ databases">
        <title>Complete Genome Sequence of alachlor-degrading Sphingomonas sp. strain JJ-A5.</title>
        <authorList>
            <person name="Lee H."/>
            <person name="Ka J.-O."/>
        </authorList>
    </citation>
    <scope>NUCLEOTIDE SEQUENCE [LARGE SCALE GENOMIC DNA]</scope>
    <source>
        <strain evidence="2">JJ-A5</strain>
    </source>
</reference>
<gene>
    <name evidence="1" type="ORF">BSL82_15715</name>
</gene>
<dbReference type="Proteomes" id="UP000182063">
    <property type="component" value="Chromosome"/>
</dbReference>
<dbReference type="KEGG" id="sphj:BSL82_15715"/>
<proteinExistence type="predicted"/>
<accession>A0A1L3ZY50</accession>
<name>A0A1L3ZY50_9SPHN</name>
<organism evidence="1 2">
    <name type="scientific">Tardibacter chloracetimidivorans</name>
    <dbReference type="NCBI Taxonomy" id="1921510"/>
    <lineage>
        <taxon>Bacteria</taxon>
        <taxon>Pseudomonadati</taxon>
        <taxon>Pseudomonadota</taxon>
        <taxon>Alphaproteobacteria</taxon>
        <taxon>Sphingomonadales</taxon>
        <taxon>Sphingomonadaceae</taxon>
        <taxon>Tardibacter</taxon>
    </lineage>
</organism>
<dbReference type="STRING" id="1921510.BSL82_15715"/>
<protein>
    <submittedName>
        <fullName evidence="1">Uncharacterized protein</fullName>
    </submittedName>
</protein>
<dbReference type="EMBL" id="CP018221">
    <property type="protein sequence ID" value="API60552.1"/>
    <property type="molecule type" value="Genomic_DNA"/>
</dbReference>
<evidence type="ECO:0000313" key="1">
    <source>
        <dbReference type="EMBL" id="API60552.1"/>
    </source>
</evidence>
<dbReference type="RefSeq" id="WP_072598216.1">
    <property type="nucleotide sequence ID" value="NZ_CP018221.1"/>
</dbReference>